<dbReference type="Proteomes" id="UP000319257">
    <property type="component" value="Unassembled WGS sequence"/>
</dbReference>
<dbReference type="InParanoid" id="A0A507AQV7"/>
<keyword evidence="1" id="KW-1133">Transmembrane helix</keyword>
<keyword evidence="1" id="KW-0472">Membrane</keyword>
<organism evidence="2 3">
    <name type="scientific">Thyridium curvatum</name>
    <dbReference type="NCBI Taxonomy" id="1093900"/>
    <lineage>
        <taxon>Eukaryota</taxon>
        <taxon>Fungi</taxon>
        <taxon>Dikarya</taxon>
        <taxon>Ascomycota</taxon>
        <taxon>Pezizomycotina</taxon>
        <taxon>Sordariomycetes</taxon>
        <taxon>Sordariomycetidae</taxon>
        <taxon>Thyridiales</taxon>
        <taxon>Thyridiaceae</taxon>
        <taxon>Thyridium</taxon>
    </lineage>
</organism>
<reference evidence="2 3" key="1">
    <citation type="submission" date="2019-06" db="EMBL/GenBank/DDBJ databases">
        <title>Draft genome sequence of the filamentous fungus Phialemoniopsis curvata isolated from diesel fuel.</title>
        <authorList>
            <person name="Varaljay V.A."/>
            <person name="Lyon W.J."/>
            <person name="Crouch A.L."/>
            <person name="Drake C.E."/>
            <person name="Hollomon J.M."/>
            <person name="Nadeau L.J."/>
            <person name="Nunn H.S."/>
            <person name="Stevenson B.S."/>
            <person name="Bojanowski C.L."/>
            <person name="Crookes-Goodson W.J."/>
        </authorList>
    </citation>
    <scope>NUCLEOTIDE SEQUENCE [LARGE SCALE GENOMIC DNA]</scope>
    <source>
        <strain evidence="2 3">D216</strain>
    </source>
</reference>
<accession>A0A507AQV7</accession>
<evidence type="ECO:0008006" key="4">
    <source>
        <dbReference type="Google" id="ProtNLM"/>
    </source>
</evidence>
<dbReference type="GO" id="GO:0003824">
    <property type="term" value="F:catalytic activity"/>
    <property type="evidence" value="ECO:0007669"/>
    <property type="project" value="UniProtKB-ARBA"/>
</dbReference>
<evidence type="ECO:0000313" key="3">
    <source>
        <dbReference type="Proteomes" id="UP000319257"/>
    </source>
</evidence>
<dbReference type="InterPro" id="IPR008928">
    <property type="entry name" value="6-hairpin_glycosidase_sf"/>
</dbReference>
<dbReference type="AlphaFoldDB" id="A0A507AQV7"/>
<protein>
    <recommendedName>
        <fullName evidence="4">Alpha-L-rhamnosidase six-hairpin glycosidase domain-containing protein</fullName>
    </recommendedName>
</protein>
<dbReference type="Gene3D" id="1.50.10.10">
    <property type="match status" value="1"/>
</dbReference>
<proteinExistence type="predicted"/>
<name>A0A507AQV7_9PEZI</name>
<keyword evidence="3" id="KW-1185">Reference proteome</keyword>
<dbReference type="InterPro" id="IPR012341">
    <property type="entry name" value="6hp_glycosidase-like_sf"/>
</dbReference>
<dbReference type="RefSeq" id="XP_030988979.1">
    <property type="nucleotide sequence ID" value="XM_031133526.1"/>
</dbReference>
<gene>
    <name evidence="2" type="ORF">E0L32_010862</name>
</gene>
<feature type="transmembrane region" description="Helical" evidence="1">
    <location>
        <begin position="12"/>
        <end position="30"/>
    </location>
</feature>
<comment type="caution">
    <text evidence="2">The sequence shown here is derived from an EMBL/GenBank/DDBJ whole genome shotgun (WGS) entry which is preliminary data.</text>
</comment>
<evidence type="ECO:0000313" key="2">
    <source>
        <dbReference type="EMBL" id="TPX07268.1"/>
    </source>
</evidence>
<evidence type="ECO:0000256" key="1">
    <source>
        <dbReference type="SAM" id="Phobius"/>
    </source>
</evidence>
<dbReference type="SUPFAM" id="SSF48208">
    <property type="entry name" value="Six-hairpin glycosidases"/>
    <property type="match status" value="1"/>
</dbReference>
<dbReference type="GO" id="GO:0005975">
    <property type="term" value="P:carbohydrate metabolic process"/>
    <property type="evidence" value="ECO:0007669"/>
    <property type="project" value="InterPro"/>
</dbReference>
<dbReference type="GeneID" id="41978309"/>
<dbReference type="EMBL" id="SKBQ01000092">
    <property type="protein sequence ID" value="TPX07268.1"/>
    <property type="molecule type" value="Genomic_DNA"/>
</dbReference>
<keyword evidence="1" id="KW-0812">Transmembrane</keyword>
<sequence>MPSVFIPLSNTTTAAFILLPTLAVVLGFLWRRRGPEAIIYHDATKDTITLTDRRGHLSLRLRYGQSCVIEQAVVRGRQVLAATGAASGIKVGDRWYTSRAAIHTPRLLITSSTLAVSEIAFGPPNALVTETWLFKVEKDRITWRIDRTYPQDMVLDDVAFPSWNFTSMTTWTGGILGTGGVVLPKYLENPNMTYGVHSGAVTFWNRLANDALRIVSTPVSSRGQARHCTSRFSHQPQLGNAVSEFTYNATVSHDELQPKYNLNRFLGDRQDLWAPFTARAGEQSVEISLQALDYKKAYNRGTFKGLDGGSIRELLNTVARYGVIDAKLVGANGWRTGYICLHEPFFAQIASALNDSNYDANLAKCLDYERDHAIESDGRVLARWKNDSVDAMAGTYNRYGFYEAQWGFLLDSQPDYVTNVVQQFYISGDVKWLAGQKEACERALEYLIRREVDDSGIVTVLTDSRLQGKGSDWYDIVWASYKNAWVNAHLYNALTLWADAEEALGDNAKAASYRAFAARLKESFNLPIQQGGFWDEKNRMYVYWHDKDGSVHGDNTFTGVNFAAISVGICDDAGRRKAIIERIEADMEKEGLFYWPSNFTTFADDEVASSNLPFPKYENGDIFLSWGALAIRAHALHKPELALKYVRNVLKRYDEDGLSFQRYEREKQNGAGDDILAGNCTAIVGLYRDIYGIQPRPNRLLLDPHLSPELNGTQLLYTLRGQEYQIDLSTGGSSITTENVTVEAPCPFGISVSDAAVQYFPGDGKEWGLSVRPANSQELNIQVEAWESNLASVSPRRWTETAMATGKVAHEVAGLQPNSLYTLYSSRDTKTSLWADDSGRIQFSSLLNAKSPVSCELVLAKY</sequence>